<dbReference type="Gramene" id="BGIOSGA003182-TA">
    <property type="protein sequence ID" value="BGIOSGA003182-PA"/>
    <property type="gene ID" value="BGIOSGA003182"/>
</dbReference>
<keyword evidence="3" id="KW-1185">Reference proteome</keyword>
<sequence length="174" mass="18798">MAVASPQIVRLGPRAVMQTLVVAIGQRCEDSVQEDKVEALGPPDRAHAADQTIEASSSDGKAMRSRTVKETLGKKKKKGEITGLDCYSTGRKRKKKGGEIAGDLTKKTKEERMGRGGMCAAAEKRLHQASSSTTYGGRRRWPIRRALYTASGVSSAAPCGTEARKHGNRTWAEQ</sequence>
<feature type="region of interest" description="Disordered" evidence="1">
    <location>
        <begin position="151"/>
        <end position="174"/>
    </location>
</feature>
<reference evidence="2 3" key="1">
    <citation type="journal article" date="2005" name="PLoS Biol.">
        <title>The genomes of Oryza sativa: a history of duplications.</title>
        <authorList>
            <person name="Yu J."/>
            <person name="Wang J."/>
            <person name="Lin W."/>
            <person name="Li S."/>
            <person name="Li H."/>
            <person name="Zhou J."/>
            <person name="Ni P."/>
            <person name="Dong W."/>
            <person name="Hu S."/>
            <person name="Zeng C."/>
            <person name="Zhang J."/>
            <person name="Zhang Y."/>
            <person name="Li R."/>
            <person name="Xu Z."/>
            <person name="Li S."/>
            <person name="Li X."/>
            <person name="Zheng H."/>
            <person name="Cong L."/>
            <person name="Lin L."/>
            <person name="Yin J."/>
            <person name="Geng J."/>
            <person name="Li G."/>
            <person name="Shi J."/>
            <person name="Liu J."/>
            <person name="Lv H."/>
            <person name="Li J."/>
            <person name="Wang J."/>
            <person name="Deng Y."/>
            <person name="Ran L."/>
            <person name="Shi X."/>
            <person name="Wang X."/>
            <person name="Wu Q."/>
            <person name="Li C."/>
            <person name="Ren X."/>
            <person name="Wang J."/>
            <person name="Wang X."/>
            <person name="Li D."/>
            <person name="Liu D."/>
            <person name="Zhang X."/>
            <person name="Ji Z."/>
            <person name="Zhao W."/>
            <person name="Sun Y."/>
            <person name="Zhang Z."/>
            <person name="Bao J."/>
            <person name="Han Y."/>
            <person name="Dong L."/>
            <person name="Ji J."/>
            <person name="Chen P."/>
            <person name="Wu S."/>
            <person name="Liu J."/>
            <person name="Xiao Y."/>
            <person name="Bu D."/>
            <person name="Tan J."/>
            <person name="Yang L."/>
            <person name="Ye C."/>
            <person name="Zhang J."/>
            <person name="Xu J."/>
            <person name="Zhou Y."/>
            <person name="Yu Y."/>
            <person name="Zhang B."/>
            <person name="Zhuang S."/>
            <person name="Wei H."/>
            <person name="Liu B."/>
            <person name="Lei M."/>
            <person name="Yu H."/>
            <person name="Li Y."/>
            <person name="Xu H."/>
            <person name="Wei S."/>
            <person name="He X."/>
            <person name="Fang L."/>
            <person name="Zhang Z."/>
            <person name="Zhang Y."/>
            <person name="Huang X."/>
            <person name="Su Z."/>
            <person name="Tong W."/>
            <person name="Li J."/>
            <person name="Tong Z."/>
            <person name="Li S."/>
            <person name="Ye J."/>
            <person name="Wang L."/>
            <person name="Fang L."/>
            <person name="Lei T."/>
            <person name="Chen C."/>
            <person name="Chen H."/>
            <person name="Xu Z."/>
            <person name="Li H."/>
            <person name="Huang H."/>
            <person name="Zhang F."/>
            <person name="Xu H."/>
            <person name="Li N."/>
            <person name="Zhao C."/>
            <person name="Li S."/>
            <person name="Dong L."/>
            <person name="Huang Y."/>
            <person name="Li L."/>
            <person name="Xi Y."/>
            <person name="Qi Q."/>
            <person name="Li W."/>
            <person name="Zhang B."/>
            <person name="Hu W."/>
            <person name="Zhang Y."/>
            <person name="Tian X."/>
            <person name="Jiao Y."/>
            <person name="Liang X."/>
            <person name="Jin J."/>
            <person name="Gao L."/>
            <person name="Zheng W."/>
            <person name="Hao B."/>
            <person name="Liu S."/>
            <person name="Wang W."/>
            <person name="Yuan L."/>
            <person name="Cao M."/>
            <person name="McDermott J."/>
            <person name="Samudrala R."/>
            <person name="Wang J."/>
            <person name="Wong G.K."/>
            <person name="Yang H."/>
        </authorList>
    </citation>
    <scope>NUCLEOTIDE SEQUENCE [LARGE SCALE GENOMIC DNA]</scope>
    <source>
        <strain evidence="3">cv. 93-11</strain>
    </source>
</reference>
<name>A2WN20_ORYSI</name>
<feature type="compositionally biased region" description="Basic and acidic residues" evidence="1">
    <location>
        <begin position="104"/>
        <end position="114"/>
    </location>
</feature>
<evidence type="ECO:0000313" key="2">
    <source>
        <dbReference type="EMBL" id="EAY73366.1"/>
    </source>
</evidence>
<dbReference type="EMBL" id="CM000126">
    <property type="protein sequence ID" value="EAY73366.1"/>
    <property type="molecule type" value="Genomic_DNA"/>
</dbReference>
<dbReference type="AlphaFoldDB" id="A2WN20"/>
<organism evidence="2 3">
    <name type="scientific">Oryza sativa subsp. indica</name>
    <name type="common">Rice</name>
    <dbReference type="NCBI Taxonomy" id="39946"/>
    <lineage>
        <taxon>Eukaryota</taxon>
        <taxon>Viridiplantae</taxon>
        <taxon>Streptophyta</taxon>
        <taxon>Embryophyta</taxon>
        <taxon>Tracheophyta</taxon>
        <taxon>Spermatophyta</taxon>
        <taxon>Magnoliopsida</taxon>
        <taxon>Liliopsida</taxon>
        <taxon>Poales</taxon>
        <taxon>Poaceae</taxon>
        <taxon>BOP clade</taxon>
        <taxon>Oryzoideae</taxon>
        <taxon>Oryzeae</taxon>
        <taxon>Oryzinae</taxon>
        <taxon>Oryza</taxon>
        <taxon>Oryza sativa</taxon>
    </lineage>
</organism>
<feature type="region of interest" description="Disordered" evidence="1">
    <location>
        <begin position="88"/>
        <end position="114"/>
    </location>
</feature>
<feature type="region of interest" description="Disordered" evidence="1">
    <location>
        <begin position="34"/>
        <end position="75"/>
    </location>
</feature>
<evidence type="ECO:0000313" key="3">
    <source>
        <dbReference type="Proteomes" id="UP000007015"/>
    </source>
</evidence>
<protein>
    <submittedName>
        <fullName evidence="2">Uncharacterized protein</fullName>
    </submittedName>
</protein>
<accession>A2WN20</accession>
<gene>
    <name evidence="2" type="ORF">OsI_01244</name>
</gene>
<dbReference type="Proteomes" id="UP000007015">
    <property type="component" value="Chromosome 1"/>
</dbReference>
<dbReference type="HOGENOM" id="CLU_1542585_0_0_1"/>
<feature type="compositionally biased region" description="Basic and acidic residues" evidence="1">
    <location>
        <begin position="34"/>
        <end position="48"/>
    </location>
</feature>
<evidence type="ECO:0000256" key="1">
    <source>
        <dbReference type="SAM" id="MobiDB-lite"/>
    </source>
</evidence>
<proteinExistence type="predicted"/>